<dbReference type="Gene3D" id="3.10.129.10">
    <property type="entry name" value="Hotdog Thioesterase"/>
    <property type="match status" value="1"/>
</dbReference>
<dbReference type="OrthoDB" id="3045391at2759"/>
<reference evidence="4" key="2">
    <citation type="submission" date="2015-01" db="EMBL/GenBank/DDBJ databases">
        <title>Evolutionary Origins and Diversification of the Mycorrhizal Mutualists.</title>
        <authorList>
            <consortium name="DOE Joint Genome Institute"/>
            <consortium name="Mycorrhizal Genomics Consortium"/>
            <person name="Kohler A."/>
            <person name="Kuo A."/>
            <person name="Nagy L.G."/>
            <person name="Floudas D."/>
            <person name="Copeland A."/>
            <person name="Barry K.W."/>
            <person name="Cichocki N."/>
            <person name="Veneault-Fourrey C."/>
            <person name="LaButti K."/>
            <person name="Lindquist E.A."/>
            <person name="Lipzen A."/>
            <person name="Lundell T."/>
            <person name="Morin E."/>
            <person name="Murat C."/>
            <person name="Riley R."/>
            <person name="Ohm R."/>
            <person name="Sun H."/>
            <person name="Tunlid A."/>
            <person name="Henrissat B."/>
            <person name="Grigoriev I.V."/>
            <person name="Hibbett D.S."/>
            <person name="Martin F."/>
        </authorList>
    </citation>
    <scope>NUCLEOTIDE SEQUENCE [LARGE SCALE GENOMIC DNA]</scope>
    <source>
        <strain evidence="4">LaAM-08-1</strain>
    </source>
</reference>
<evidence type="ECO:0008006" key="5">
    <source>
        <dbReference type="Google" id="ProtNLM"/>
    </source>
</evidence>
<dbReference type="AlphaFoldDB" id="A0A0C9XQM4"/>
<dbReference type="EMBL" id="KN838672">
    <property type="protein sequence ID" value="KIJ98322.1"/>
    <property type="molecule type" value="Genomic_DNA"/>
</dbReference>
<dbReference type="PANTHER" id="PTHR10982">
    <property type="entry name" value="MALONYL COA-ACYL CARRIER PROTEIN TRANSACYLASE"/>
    <property type="match status" value="1"/>
</dbReference>
<organism evidence="3 4">
    <name type="scientific">Laccaria amethystina LaAM-08-1</name>
    <dbReference type="NCBI Taxonomy" id="1095629"/>
    <lineage>
        <taxon>Eukaryota</taxon>
        <taxon>Fungi</taxon>
        <taxon>Dikarya</taxon>
        <taxon>Basidiomycota</taxon>
        <taxon>Agaricomycotina</taxon>
        <taxon>Agaricomycetes</taxon>
        <taxon>Agaricomycetidae</taxon>
        <taxon>Agaricales</taxon>
        <taxon>Agaricineae</taxon>
        <taxon>Hydnangiaceae</taxon>
        <taxon>Laccaria</taxon>
    </lineage>
</organism>
<dbReference type="STRING" id="1095629.A0A0C9XQM4"/>
<feature type="region of interest" description="Disordered" evidence="2">
    <location>
        <begin position="23"/>
        <end position="51"/>
    </location>
</feature>
<proteinExistence type="predicted"/>
<keyword evidence="1" id="KW-0808">Transferase</keyword>
<dbReference type="PANTHER" id="PTHR10982:SF21">
    <property type="entry name" value="FATTY ACID SYNTHASE SUBUNIT BETA"/>
    <property type="match status" value="1"/>
</dbReference>
<keyword evidence="4" id="KW-1185">Reference proteome</keyword>
<dbReference type="GO" id="GO:0016740">
    <property type="term" value="F:transferase activity"/>
    <property type="evidence" value="ECO:0007669"/>
    <property type="project" value="UniProtKB-KW"/>
</dbReference>
<evidence type="ECO:0000313" key="3">
    <source>
        <dbReference type="EMBL" id="KIJ98322.1"/>
    </source>
</evidence>
<gene>
    <name evidence="3" type="ORF">K443DRAFT_9285</name>
</gene>
<reference evidence="3 4" key="1">
    <citation type="submission" date="2014-04" db="EMBL/GenBank/DDBJ databases">
        <authorList>
            <consortium name="DOE Joint Genome Institute"/>
            <person name="Kuo A."/>
            <person name="Kohler A."/>
            <person name="Nagy L.G."/>
            <person name="Floudas D."/>
            <person name="Copeland A."/>
            <person name="Barry K.W."/>
            <person name="Cichocki N."/>
            <person name="Veneault-Fourrey C."/>
            <person name="LaButti K."/>
            <person name="Lindquist E.A."/>
            <person name="Lipzen A."/>
            <person name="Lundell T."/>
            <person name="Morin E."/>
            <person name="Murat C."/>
            <person name="Sun H."/>
            <person name="Tunlid A."/>
            <person name="Henrissat B."/>
            <person name="Grigoriev I.V."/>
            <person name="Hibbett D.S."/>
            <person name="Martin F."/>
            <person name="Nordberg H.P."/>
            <person name="Cantor M.N."/>
            <person name="Hua S.X."/>
        </authorList>
    </citation>
    <scope>NUCLEOTIDE SEQUENCE [LARGE SCALE GENOMIC DNA]</scope>
    <source>
        <strain evidence="3 4">LaAM-08-1</strain>
    </source>
</reference>
<dbReference type="HOGENOM" id="CLU_1532807_0_0_1"/>
<accession>A0A0C9XQM4</accession>
<sequence>MSSAKGAGSDIIKLLDSAPEIDAESDAGKKADPNSCKGHIRLEGGTENAAGDPPSIEYAAVVSWWENSGDSWGNPVLTHLQRRGPVPKVSWCLSLTMTAPSRMQVAAQHLLLLPPTSAYLKISGDFSPIHINPYFSNFASLPAAATHGFQSSIAIRRCVDNMDAKGRQDHAIVQV</sequence>
<evidence type="ECO:0000256" key="2">
    <source>
        <dbReference type="SAM" id="MobiDB-lite"/>
    </source>
</evidence>
<dbReference type="InterPro" id="IPR050830">
    <property type="entry name" value="Fungal_FAS"/>
</dbReference>
<evidence type="ECO:0000256" key="1">
    <source>
        <dbReference type="ARBA" id="ARBA00022679"/>
    </source>
</evidence>
<dbReference type="Proteomes" id="UP000054477">
    <property type="component" value="Unassembled WGS sequence"/>
</dbReference>
<name>A0A0C9XQM4_9AGAR</name>
<evidence type="ECO:0000313" key="4">
    <source>
        <dbReference type="Proteomes" id="UP000054477"/>
    </source>
</evidence>
<protein>
    <recommendedName>
        <fullName evidence="5">MaoC-like domain-containing protein</fullName>
    </recommendedName>
</protein>